<dbReference type="EMBL" id="CP004350">
    <property type="protein sequence ID" value="AHI21299.1"/>
    <property type="molecule type" value="Genomic_DNA"/>
</dbReference>
<evidence type="ECO:0000313" key="2">
    <source>
        <dbReference type="Proteomes" id="UP000019226"/>
    </source>
</evidence>
<proteinExistence type="predicted"/>
<evidence type="ECO:0000313" key="1">
    <source>
        <dbReference type="EMBL" id="AHI21299.1"/>
    </source>
</evidence>
<keyword evidence="2" id="KW-1185">Reference proteome</keyword>
<name>A0ABN4CKL5_9CORY</name>
<sequence length="272" mass="29286">MLSQKFHEYVALSTIAALTLSGLNAPVAMGQSSNFGMSSFQAPSGANAHKPQDAEEIDGKLETSNDELRGTLVPGAQGDSVDFNVDEDDLDATVTTHLSEDGHLTVEVSGVSEGEHFSEIFDVQEFAVTGQSPDDFVATLTGQSTAQSVLIDGQSATTQAVPALVILGLLARAGLRAALNWYGKAQVKKAAKSYLLSRNANKWNHIMKPKHCWNRVGGHSREQIAELMSRAMSEGVHSKRKGDKQAVWKYKNQTIVVTYANNGHISNGWVSC</sequence>
<dbReference type="NCBIfam" id="NF038340">
    <property type="entry name" value="SAR2788_fam"/>
    <property type="match status" value="1"/>
</dbReference>
<dbReference type="GeneID" id="82878840"/>
<reference evidence="2" key="1">
    <citation type="submission" date="2013-02" db="EMBL/GenBank/DDBJ databases">
        <title>The complete genome sequence of Corynebacterium casei LMG S-19264 (=DSM 44701).</title>
        <authorList>
            <person name="Ruckert C."/>
            <person name="Albersmeier A."/>
            <person name="Kalinowski J."/>
        </authorList>
    </citation>
    <scope>NUCLEOTIDE SEQUENCE [LARGE SCALE GENOMIC DNA]</scope>
    <source>
        <strain evidence="2">LMG S-19264</strain>
    </source>
</reference>
<protein>
    <submittedName>
        <fullName evidence="1">MafB-like protein</fullName>
    </submittedName>
</protein>
<organism evidence="1 2">
    <name type="scientific">Corynebacterium casei LMG S-19264</name>
    <dbReference type="NCBI Taxonomy" id="1285583"/>
    <lineage>
        <taxon>Bacteria</taxon>
        <taxon>Bacillati</taxon>
        <taxon>Actinomycetota</taxon>
        <taxon>Actinomycetes</taxon>
        <taxon>Mycobacteriales</taxon>
        <taxon>Corynebacteriaceae</taxon>
        <taxon>Corynebacterium</taxon>
    </lineage>
</organism>
<dbReference type="RefSeq" id="WP_006822205.1">
    <property type="nucleotide sequence ID" value="NZ_CP004350.1"/>
</dbReference>
<gene>
    <name evidence="1" type="ORF">CCASEI_13745</name>
</gene>
<dbReference type="Proteomes" id="UP000019226">
    <property type="component" value="Chromosome"/>
</dbReference>
<accession>A0ABN4CKL5</accession>